<name>K8F2J3_9CHLO</name>
<keyword evidence="3" id="KW-1185">Reference proteome</keyword>
<dbReference type="AlphaFoldDB" id="K8F2J3"/>
<evidence type="ECO:0000313" key="3">
    <source>
        <dbReference type="Proteomes" id="UP000198341"/>
    </source>
</evidence>
<feature type="region of interest" description="Disordered" evidence="1">
    <location>
        <begin position="1"/>
        <end position="43"/>
    </location>
</feature>
<proteinExistence type="predicted"/>
<gene>
    <name evidence="2" type="ORF">Bathy09g01310</name>
</gene>
<feature type="compositionally biased region" description="Basic and acidic residues" evidence="1">
    <location>
        <begin position="60"/>
        <end position="69"/>
    </location>
</feature>
<feature type="compositionally biased region" description="Basic and acidic residues" evidence="1">
    <location>
        <begin position="7"/>
        <end position="27"/>
    </location>
</feature>
<protein>
    <submittedName>
        <fullName evidence="2">Uncharacterized protein</fullName>
    </submittedName>
</protein>
<dbReference type="Proteomes" id="UP000198341">
    <property type="component" value="Chromosome 9"/>
</dbReference>
<sequence length="181" mass="21101">MNDFNPEDAKETMEEIGRNRPREGKEGDLDDENEDENREDNEKKMIYVWKKGMELEERKVVRENQEKIDALYPKKKMSSDDDSDDSKSPRREAREILGDFARTRFEEETENEQKYAGVQSMLSKALLFATVFAYALGLVLTTHRGVVDLSSPAPIECERGEVECDEKMLPERVEVFVREER</sequence>
<dbReference type="KEGG" id="bpg:Bathy09g01310"/>
<evidence type="ECO:0000313" key="2">
    <source>
        <dbReference type="EMBL" id="CCO66528.1"/>
    </source>
</evidence>
<dbReference type="GeneID" id="19013638"/>
<accession>K8F2J3</accession>
<evidence type="ECO:0000256" key="1">
    <source>
        <dbReference type="SAM" id="MobiDB-lite"/>
    </source>
</evidence>
<reference evidence="2 3" key="1">
    <citation type="submission" date="2011-10" db="EMBL/GenBank/DDBJ databases">
        <authorList>
            <person name="Genoscope - CEA"/>
        </authorList>
    </citation>
    <scope>NUCLEOTIDE SEQUENCE [LARGE SCALE GENOMIC DNA]</scope>
    <source>
        <strain evidence="2 3">RCC 1105</strain>
    </source>
</reference>
<organism evidence="2 3">
    <name type="scientific">Bathycoccus prasinos</name>
    <dbReference type="NCBI Taxonomy" id="41875"/>
    <lineage>
        <taxon>Eukaryota</taxon>
        <taxon>Viridiplantae</taxon>
        <taxon>Chlorophyta</taxon>
        <taxon>Mamiellophyceae</taxon>
        <taxon>Mamiellales</taxon>
        <taxon>Bathycoccaceae</taxon>
        <taxon>Bathycoccus</taxon>
    </lineage>
</organism>
<feature type="region of interest" description="Disordered" evidence="1">
    <location>
        <begin position="60"/>
        <end position="92"/>
    </location>
</feature>
<feature type="compositionally biased region" description="Acidic residues" evidence="1">
    <location>
        <begin position="28"/>
        <end position="39"/>
    </location>
</feature>
<dbReference type="EMBL" id="FO082270">
    <property type="protein sequence ID" value="CCO66528.1"/>
    <property type="molecule type" value="Genomic_DNA"/>
</dbReference>
<dbReference type="RefSeq" id="XP_007510968.1">
    <property type="nucleotide sequence ID" value="XM_007510906.1"/>
</dbReference>